<dbReference type="EMBL" id="DVHU01000098">
    <property type="protein sequence ID" value="HIR93894.1"/>
    <property type="molecule type" value="Genomic_DNA"/>
</dbReference>
<accession>A0A9D1JGE1</accession>
<protein>
    <submittedName>
        <fullName evidence="6">CvpA family protein</fullName>
    </submittedName>
</protein>
<keyword evidence="4 5" id="KW-0472">Membrane</keyword>
<feature type="transmembrane region" description="Helical" evidence="5">
    <location>
        <begin position="28"/>
        <end position="45"/>
    </location>
</feature>
<evidence type="ECO:0000256" key="3">
    <source>
        <dbReference type="ARBA" id="ARBA00022989"/>
    </source>
</evidence>
<dbReference type="InterPro" id="IPR003825">
    <property type="entry name" value="Colicin-V_CvpA"/>
</dbReference>
<feature type="transmembrane region" description="Helical" evidence="5">
    <location>
        <begin position="131"/>
        <end position="156"/>
    </location>
</feature>
<name>A0A9D1JGE1_9FIRM</name>
<keyword evidence="2 5" id="KW-0812">Transmembrane</keyword>
<evidence type="ECO:0000256" key="2">
    <source>
        <dbReference type="ARBA" id="ARBA00022692"/>
    </source>
</evidence>
<dbReference type="GO" id="GO:0009403">
    <property type="term" value="P:toxin biosynthetic process"/>
    <property type="evidence" value="ECO:0007669"/>
    <property type="project" value="InterPro"/>
</dbReference>
<reference evidence="6" key="1">
    <citation type="submission" date="2020-10" db="EMBL/GenBank/DDBJ databases">
        <authorList>
            <person name="Gilroy R."/>
        </authorList>
    </citation>
    <scope>NUCLEOTIDE SEQUENCE</scope>
    <source>
        <strain evidence="6">ChiSxjej1B13-7041</strain>
    </source>
</reference>
<reference evidence="6" key="2">
    <citation type="journal article" date="2021" name="PeerJ">
        <title>Extensive microbial diversity within the chicken gut microbiome revealed by metagenomics and culture.</title>
        <authorList>
            <person name="Gilroy R."/>
            <person name="Ravi A."/>
            <person name="Getino M."/>
            <person name="Pursley I."/>
            <person name="Horton D.L."/>
            <person name="Alikhan N.F."/>
            <person name="Baker D."/>
            <person name="Gharbi K."/>
            <person name="Hall N."/>
            <person name="Watson M."/>
            <person name="Adriaenssens E.M."/>
            <person name="Foster-Nyarko E."/>
            <person name="Jarju S."/>
            <person name="Secka A."/>
            <person name="Antonio M."/>
            <person name="Oren A."/>
            <person name="Chaudhuri R.R."/>
            <person name="La Ragione R."/>
            <person name="Hildebrand F."/>
            <person name="Pallen M.J."/>
        </authorList>
    </citation>
    <scope>NUCLEOTIDE SEQUENCE</scope>
    <source>
        <strain evidence="6">ChiSxjej1B13-7041</strain>
    </source>
</reference>
<gene>
    <name evidence="6" type="ORF">IAB98_10810</name>
</gene>
<organism evidence="6 7">
    <name type="scientific">Candidatus Egerieimonas intestinavium</name>
    <dbReference type="NCBI Taxonomy" id="2840777"/>
    <lineage>
        <taxon>Bacteria</taxon>
        <taxon>Bacillati</taxon>
        <taxon>Bacillota</taxon>
        <taxon>Clostridia</taxon>
        <taxon>Lachnospirales</taxon>
        <taxon>Lachnospiraceae</taxon>
        <taxon>Lachnospiraceae incertae sedis</taxon>
        <taxon>Candidatus Egerieimonas</taxon>
    </lineage>
</organism>
<dbReference type="GO" id="GO:0016020">
    <property type="term" value="C:membrane"/>
    <property type="evidence" value="ECO:0007669"/>
    <property type="project" value="UniProtKB-SubCell"/>
</dbReference>
<dbReference type="Proteomes" id="UP000886841">
    <property type="component" value="Unassembled WGS sequence"/>
</dbReference>
<evidence type="ECO:0000313" key="7">
    <source>
        <dbReference type="Proteomes" id="UP000886841"/>
    </source>
</evidence>
<dbReference type="Pfam" id="PF02674">
    <property type="entry name" value="Colicin_V"/>
    <property type="match status" value="1"/>
</dbReference>
<evidence type="ECO:0000256" key="4">
    <source>
        <dbReference type="ARBA" id="ARBA00023136"/>
    </source>
</evidence>
<dbReference type="AlphaFoldDB" id="A0A9D1JGE1"/>
<keyword evidence="3 5" id="KW-1133">Transmembrane helix</keyword>
<evidence type="ECO:0000313" key="6">
    <source>
        <dbReference type="EMBL" id="HIR93894.1"/>
    </source>
</evidence>
<sequence length="236" mass="26411">MSWLTYVILIFTALDVFRGARKGFLRMALSMGFLVLVLLITIWLNPKVGDYLRSQEGFYGKIEDSCSKYLDSNFWKEVPEEAGKTPEMQENLIEQLPVPQVLKDKLTENNNTEVYDLLQVESFKDYLAGSLAYWICSAIAFVVTFVLAVLVVQLIMCALDLLTELPGLSLVNTLGGMALGLLQALVGVWVFFVAVTMLCNTQVGAYLLNEISKDIFLNILYENNILLKLLFSVIGG</sequence>
<comment type="caution">
    <text evidence="6">The sequence shown here is derived from an EMBL/GenBank/DDBJ whole genome shotgun (WGS) entry which is preliminary data.</text>
</comment>
<evidence type="ECO:0000256" key="1">
    <source>
        <dbReference type="ARBA" id="ARBA00004141"/>
    </source>
</evidence>
<evidence type="ECO:0000256" key="5">
    <source>
        <dbReference type="SAM" id="Phobius"/>
    </source>
</evidence>
<proteinExistence type="predicted"/>
<feature type="transmembrane region" description="Helical" evidence="5">
    <location>
        <begin position="176"/>
        <end position="199"/>
    </location>
</feature>
<comment type="subcellular location">
    <subcellularLocation>
        <location evidence="1">Membrane</location>
        <topology evidence="1">Multi-pass membrane protein</topology>
    </subcellularLocation>
</comment>